<sequence length="687" mass="73605">MSERTGAGDTRVGVDVGGTFTDLVTIRDGTVRVRKTPSTPESPDEGVVAGIEEARANDGLDPERVAFFGHGTTVATNAVLEGEWADTALVTTAGFRDVLEIGRQARPDIYDFQAEKPTPVVERDRRYEVVERLDERGEVLTDLDEASVRSLAEDLQATDAESVAVCLLHSFENDDHERRVREMLDDAGVDAATSLSCEVLPEIREYERTLATSLNAALKPVMDRYIGRLEGSVADQGVPAELKILQSNGGIITADVARERPVNTLLSGPAGGVQGAAYVAGLSGVEDIVTMDMGGTSCDVSLVEGGDPLVSTDVHVGDYPVSVPMVDVHTVGSGGGSIGWLDAGGALRVGPRSAGADPGPVCYGRGGTEPTITDAHLLLGRLDPAGFLASADDTTVEDVRTVVEERLADPLGTTVDEAAQGILDVANANMERALRVVSVERGYDPREFSIVAFGGAGPLHATRLAESLDVPRVVVPRTAGVLSALGLLISDVLYDYSVSRVRPWDEVDHESLAESFAEFRERGESRLDEEGLVPERMRFERSLDLRYAGQSFELQVPVPEGDVDAATLETVVERFHDRHRQRYGHAYTDEPVELVTIRVRARGLVETPDLRPASTAGSVADARRERRPVLFDGEFVETPVYDRESLPTESSFDGPAVVEGAGSTTVVRPDTSATVDEYGSIVVAVSD</sequence>
<evidence type="ECO:0000313" key="4">
    <source>
        <dbReference type="EMBL" id="MFC5973046.1"/>
    </source>
</evidence>
<accession>A0ABD5RQY6</accession>
<dbReference type="InterPro" id="IPR043129">
    <property type="entry name" value="ATPase_NBD"/>
</dbReference>
<dbReference type="SUPFAM" id="SSF53067">
    <property type="entry name" value="Actin-like ATPase domain"/>
    <property type="match status" value="1"/>
</dbReference>
<proteinExistence type="predicted"/>
<organism evidence="4 5">
    <name type="scientific">Halomarina salina</name>
    <dbReference type="NCBI Taxonomy" id="1872699"/>
    <lineage>
        <taxon>Archaea</taxon>
        <taxon>Methanobacteriati</taxon>
        <taxon>Methanobacteriota</taxon>
        <taxon>Stenosarchaea group</taxon>
        <taxon>Halobacteria</taxon>
        <taxon>Halobacteriales</taxon>
        <taxon>Natronomonadaceae</taxon>
        <taxon>Halomarina</taxon>
    </lineage>
</organism>
<dbReference type="RefSeq" id="WP_247417114.1">
    <property type="nucleotide sequence ID" value="NZ_JALLGW010000001.1"/>
</dbReference>
<dbReference type="Pfam" id="PF19278">
    <property type="entry name" value="Hydant_A_C"/>
    <property type="match status" value="1"/>
</dbReference>
<dbReference type="InterPro" id="IPR045079">
    <property type="entry name" value="Oxoprolinase-like"/>
</dbReference>
<gene>
    <name evidence="4" type="ORF">ACFPYI_17060</name>
</gene>
<keyword evidence="5" id="KW-1185">Reference proteome</keyword>
<feature type="domain" description="Hydantoinase A/oxoprolinase" evidence="1">
    <location>
        <begin position="208"/>
        <end position="495"/>
    </location>
</feature>
<dbReference type="EMBL" id="JBHSQH010000001">
    <property type="protein sequence ID" value="MFC5973046.1"/>
    <property type="molecule type" value="Genomic_DNA"/>
</dbReference>
<dbReference type="Pfam" id="PF01968">
    <property type="entry name" value="Hydantoinase_A"/>
    <property type="match status" value="1"/>
</dbReference>
<evidence type="ECO:0000259" key="1">
    <source>
        <dbReference type="Pfam" id="PF01968"/>
    </source>
</evidence>
<dbReference type="AlphaFoldDB" id="A0ABD5RQY6"/>
<evidence type="ECO:0000259" key="2">
    <source>
        <dbReference type="Pfam" id="PF05378"/>
    </source>
</evidence>
<comment type="caution">
    <text evidence="4">The sequence shown here is derived from an EMBL/GenBank/DDBJ whole genome shotgun (WGS) entry which is preliminary data.</text>
</comment>
<dbReference type="InterPro" id="IPR049517">
    <property type="entry name" value="ACX-like_C"/>
</dbReference>
<reference evidence="4 5" key="1">
    <citation type="journal article" date="2019" name="Int. J. Syst. Evol. Microbiol.">
        <title>The Global Catalogue of Microorganisms (GCM) 10K type strain sequencing project: providing services to taxonomists for standard genome sequencing and annotation.</title>
        <authorList>
            <consortium name="The Broad Institute Genomics Platform"/>
            <consortium name="The Broad Institute Genome Sequencing Center for Infectious Disease"/>
            <person name="Wu L."/>
            <person name="Ma J."/>
        </authorList>
    </citation>
    <scope>NUCLEOTIDE SEQUENCE [LARGE SCALE GENOMIC DNA]</scope>
    <source>
        <strain evidence="4 5">CGMCC 1.12543</strain>
    </source>
</reference>
<evidence type="ECO:0000313" key="5">
    <source>
        <dbReference type="Proteomes" id="UP001596099"/>
    </source>
</evidence>
<evidence type="ECO:0000259" key="3">
    <source>
        <dbReference type="Pfam" id="PF19278"/>
    </source>
</evidence>
<feature type="domain" description="Hydantoinase/oxoprolinase N-terminal" evidence="2">
    <location>
        <begin position="11"/>
        <end position="186"/>
    </location>
</feature>
<feature type="domain" description="Acetophenone carboxylase-like C-terminal" evidence="3">
    <location>
        <begin position="510"/>
        <end position="678"/>
    </location>
</feature>
<dbReference type="PANTHER" id="PTHR11365:SF23">
    <property type="entry name" value="HYPOTHETICAL 5-OXOPROLINASE (EUROFUNG)-RELATED"/>
    <property type="match status" value="1"/>
</dbReference>
<dbReference type="InterPro" id="IPR002821">
    <property type="entry name" value="Hydantoinase_A"/>
</dbReference>
<dbReference type="Proteomes" id="UP001596099">
    <property type="component" value="Unassembled WGS sequence"/>
</dbReference>
<dbReference type="Pfam" id="PF05378">
    <property type="entry name" value="Hydant_A_N"/>
    <property type="match status" value="1"/>
</dbReference>
<dbReference type="InterPro" id="IPR008040">
    <property type="entry name" value="Hydant_A_N"/>
</dbReference>
<dbReference type="PANTHER" id="PTHR11365">
    <property type="entry name" value="5-OXOPROLINASE RELATED"/>
    <property type="match status" value="1"/>
</dbReference>
<protein>
    <submittedName>
        <fullName evidence="4">Hydantoinase/oxoprolinase family protein</fullName>
    </submittedName>
</protein>
<name>A0ABD5RQY6_9EURY</name>